<dbReference type="RefSeq" id="XP_043059946.1">
    <property type="nucleotide sequence ID" value="XM_043203307.1"/>
</dbReference>
<dbReference type="EMBL" id="JAHLUX010000005">
    <property type="protein sequence ID" value="KAG7818924.1"/>
    <property type="molecule type" value="Genomic_DNA"/>
</dbReference>
<dbReference type="AlphaFoldDB" id="A0AAN6I5A7"/>
<proteinExistence type="predicted"/>
<name>A0AAN6I5A7_PICAN</name>
<accession>A0AAN6I5A7</accession>
<evidence type="ECO:0000313" key="2">
    <source>
        <dbReference type="Proteomes" id="UP001196530"/>
    </source>
</evidence>
<reference evidence="1" key="1">
    <citation type="journal article" date="2021" name="G3 (Bethesda)">
        <title>Genomic diversity, chromosomal rearrangements, and interspecies hybridization in the ogataea polymorpha species complex.</title>
        <authorList>
            <person name="Hanson S.J."/>
            <person name="Cinneide E.O."/>
            <person name="Salzberg L.I."/>
            <person name="Wolfe K.H."/>
            <person name="McGowan J."/>
            <person name="Fitzpatrick D.A."/>
            <person name="Matlin K."/>
        </authorList>
    </citation>
    <scope>NUCLEOTIDE SEQUENCE</scope>
    <source>
        <strain evidence="1">61-244</strain>
    </source>
</reference>
<evidence type="ECO:0000313" key="1">
    <source>
        <dbReference type="EMBL" id="KAG7818924.1"/>
    </source>
</evidence>
<gene>
    <name evidence="1" type="ORF">KL928_002792</name>
</gene>
<protein>
    <submittedName>
        <fullName evidence="1">Uncharacterized protein</fullName>
    </submittedName>
</protein>
<dbReference type="GeneID" id="66126843"/>
<sequence>MAKGIVSDSPSVTVNGDVRSMARAQRKSARNEMAQLNMTTKYTYEVGGSSNFSYPILSSKTNGGHRNSRLKIPTKPKKSLMNAPDKARILPKTTYCLVSAGDGSSLRVTRTTPTNDIKIEASFVLLMRSIRNSAPTIMVKNDDVDDKMVCEDTEVYSSDAFVTKLDRNHRVQNQNANWIVSLTVSGRYSASRSYSVWFDKW</sequence>
<dbReference type="Proteomes" id="UP001196530">
    <property type="component" value="Unassembled WGS sequence"/>
</dbReference>
<organism evidence="1 2">
    <name type="scientific">Pichia angusta</name>
    <name type="common">Yeast</name>
    <name type="synonym">Hansenula polymorpha</name>
    <dbReference type="NCBI Taxonomy" id="870730"/>
    <lineage>
        <taxon>Eukaryota</taxon>
        <taxon>Fungi</taxon>
        <taxon>Dikarya</taxon>
        <taxon>Ascomycota</taxon>
        <taxon>Saccharomycotina</taxon>
        <taxon>Pichiomycetes</taxon>
        <taxon>Pichiales</taxon>
        <taxon>Pichiaceae</taxon>
        <taxon>Ogataea</taxon>
    </lineage>
</organism>
<comment type="caution">
    <text evidence="1">The sequence shown here is derived from an EMBL/GenBank/DDBJ whole genome shotgun (WGS) entry which is preliminary data.</text>
</comment>